<feature type="transmembrane region" description="Helical" evidence="7">
    <location>
        <begin position="155"/>
        <end position="188"/>
    </location>
</feature>
<evidence type="ECO:0000256" key="1">
    <source>
        <dbReference type="ARBA" id="ARBA00004651"/>
    </source>
</evidence>
<feature type="transmembrane region" description="Helical" evidence="7">
    <location>
        <begin position="387"/>
        <end position="410"/>
    </location>
</feature>
<dbReference type="Pfam" id="PF07690">
    <property type="entry name" value="MFS_1"/>
    <property type="match status" value="1"/>
</dbReference>
<dbReference type="GO" id="GO:0005886">
    <property type="term" value="C:plasma membrane"/>
    <property type="evidence" value="ECO:0007669"/>
    <property type="project" value="UniProtKB-SubCell"/>
</dbReference>
<evidence type="ECO:0000256" key="6">
    <source>
        <dbReference type="SAM" id="MobiDB-lite"/>
    </source>
</evidence>
<feature type="transmembrane region" description="Helical" evidence="7">
    <location>
        <begin position="350"/>
        <end position="375"/>
    </location>
</feature>
<protein>
    <submittedName>
        <fullName evidence="8">Macrolide transporter</fullName>
    </submittedName>
</protein>
<feature type="transmembrane region" description="Helical" evidence="7">
    <location>
        <begin position="83"/>
        <end position="110"/>
    </location>
</feature>
<gene>
    <name evidence="8" type="ORF">AUR64_01040</name>
</gene>
<feature type="transmembrane region" description="Helical" evidence="7">
    <location>
        <begin position="293"/>
        <end position="313"/>
    </location>
</feature>
<proteinExistence type="predicted"/>
<dbReference type="PANTHER" id="PTHR23513">
    <property type="entry name" value="INTEGRAL MEMBRANE EFFLUX PROTEIN-RELATED"/>
    <property type="match status" value="1"/>
</dbReference>
<evidence type="ECO:0000256" key="4">
    <source>
        <dbReference type="ARBA" id="ARBA00022989"/>
    </source>
</evidence>
<dbReference type="Proteomes" id="UP000054387">
    <property type="component" value="Unassembled WGS sequence"/>
</dbReference>
<dbReference type="AlphaFoldDB" id="A0A0W1R4V0"/>
<accession>A0A0W1R4V0</accession>
<evidence type="ECO:0000313" key="9">
    <source>
        <dbReference type="Proteomes" id="UP000054387"/>
    </source>
</evidence>
<feature type="transmembrane region" description="Helical" evidence="7">
    <location>
        <begin position="12"/>
        <end position="36"/>
    </location>
</feature>
<dbReference type="SUPFAM" id="SSF103473">
    <property type="entry name" value="MFS general substrate transporter"/>
    <property type="match status" value="1"/>
</dbReference>
<dbReference type="OrthoDB" id="313372at2157"/>
<dbReference type="PANTHER" id="PTHR23513:SF6">
    <property type="entry name" value="MAJOR FACILITATOR SUPERFAMILY ASSOCIATED DOMAIN-CONTAINING PROTEIN"/>
    <property type="match status" value="1"/>
</dbReference>
<evidence type="ECO:0000256" key="7">
    <source>
        <dbReference type="SAM" id="Phobius"/>
    </source>
</evidence>
<comment type="caution">
    <text evidence="8">The sequence shown here is derived from an EMBL/GenBank/DDBJ whole genome shotgun (WGS) entry which is preliminary data.</text>
</comment>
<feature type="transmembrane region" description="Helical" evidence="7">
    <location>
        <begin position="42"/>
        <end position="62"/>
    </location>
</feature>
<feature type="compositionally biased region" description="Low complexity" evidence="6">
    <location>
        <begin position="196"/>
        <end position="205"/>
    </location>
</feature>
<keyword evidence="4 7" id="KW-1133">Transmembrane helix</keyword>
<keyword evidence="5 7" id="KW-0472">Membrane</keyword>
<evidence type="ECO:0000313" key="8">
    <source>
        <dbReference type="EMBL" id="KTG08189.1"/>
    </source>
</evidence>
<feature type="region of interest" description="Disordered" evidence="6">
    <location>
        <begin position="191"/>
        <end position="240"/>
    </location>
</feature>
<feature type="transmembrane region" description="Helical" evidence="7">
    <location>
        <begin position="261"/>
        <end position="287"/>
    </location>
</feature>
<dbReference type="GO" id="GO:0022857">
    <property type="term" value="F:transmembrane transporter activity"/>
    <property type="evidence" value="ECO:0007669"/>
    <property type="project" value="InterPro"/>
</dbReference>
<evidence type="ECO:0000256" key="3">
    <source>
        <dbReference type="ARBA" id="ARBA00022692"/>
    </source>
</evidence>
<dbReference type="STRING" id="1514971.AUR64_01040"/>
<dbReference type="Gene3D" id="1.20.1250.20">
    <property type="entry name" value="MFS general substrate transporter like domains"/>
    <property type="match status" value="1"/>
</dbReference>
<feature type="transmembrane region" description="Helical" evidence="7">
    <location>
        <begin position="416"/>
        <end position="435"/>
    </location>
</feature>
<name>A0A0W1R4V0_9EURY</name>
<reference evidence="8 9" key="1">
    <citation type="submission" date="2015-12" db="EMBL/GenBank/DDBJ databases">
        <title>Haloprofundus marisrubri gen. nov., sp. nov., an extremely halophilic archaeon isolated from the Discovery deep brine-seawater interface in the Red Sea.</title>
        <authorList>
            <person name="Zhang G."/>
            <person name="Stingl U."/>
            <person name="Rashid M."/>
        </authorList>
    </citation>
    <scope>NUCLEOTIDE SEQUENCE [LARGE SCALE GENOMIC DNA]</scope>
    <source>
        <strain evidence="8 9">SB9</strain>
    </source>
</reference>
<comment type="subcellular location">
    <subcellularLocation>
        <location evidence="1">Cell membrane</location>
        <topology evidence="1">Multi-pass membrane protein</topology>
    </subcellularLocation>
</comment>
<feature type="transmembrane region" description="Helical" evidence="7">
    <location>
        <begin position="325"/>
        <end position="344"/>
    </location>
</feature>
<evidence type="ECO:0000256" key="2">
    <source>
        <dbReference type="ARBA" id="ARBA00022475"/>
    </source>
</evidence>
<keyword evidence="2" id="KW-1003">Cell membrane</keyword>
<dbReference type="CDD" id="cd06173">
    <property type="entry name" value="MFS_MefA_like"/>
    <property type="match status" value="1"/>
</dbReference>
<dbReference type="RefSeq" id="WP_058583270.1">
    <property type="nucleotide sequence ID" value="NZ_LOPU01000034.1"/>
</dbReference>
<dbReference type="EMBL" id="LOPU01000034">
    <property type="protein sequence ID" value="KTG08189.1"/>
    <property type="molecule type" value="Genomic_DNA"/>
</dbReference>
<keyword evidence="3 7" id="KW-0812">Transmembrane</keyword>
<sequence>MRRLLRNVPFRRLFLGRLVTNAGDSVYYIAAMWLVYDLTGDPAMSGLAGFLSAAPSGLQFLTGPLVDRWKLRHVLVGTQLVQFILICSIPVADALGALSAPLVLVVMPLLALTNQFVYPAQTAALPRIVDRDELVSANSLFSLAYQGVDAGFNALAGVLIAVVGAVTLFLVDAVTFLVAALLFAGVVVPPSAQTDDSSAAETGESGEPGEPDGPVVADGGDDESGEKTDGGGDSDGDSGADADLSYLTSLREGIDYLRGTVVTYIVVGAVVVNFAFGAALASLPAYADGLGGAGVYGAFMAAVAGGMFAGALGASKVKSRRFGRFNIVGFSVSGTLWLASVAAATTANAVALVIALFAVAMVPVGAGNVLISALVQSIVPDRLLGRVSSVIGSAASAAVPFGSLVGGVVAGATSPAVLLVAAGVSLLCLGGYWAAVPTLRRMPSISETETLRI</sequence>
<evidence type="ECO:0000256" key="5">
    <source>
        <dbReference type="ARBA" id="ARBA00023136"/>
    </source>
</evidence>
<keyword evidence="9" id="KW-1185">Reference proteome</keyword>
<dbReference type="InterPro" id="IPR036259">
    <property type="entry name" value="MFS_trans_sf"/>
</dbReference>
<organism evidence="8 9">
    <name type="scientific">Haloprofundus marisrubri</name>
    <dbReference type="NCBI Taxonomy" id="1514971"/>
    <lineage>
        <taxon>Archaea</taxon>
        <taxon>Methanobacteriati</taxon>
        <taxon>Methanobacteriota</taxon>
        <taxon>Stenosarchaea group</taxon>
        <taxon>Halobacteria</taxon>
        <taxon>Halobacteriales</taxon>
        <taxon>Haloferacaceae</taxon>
        <taxon>Haloprofundus</taxon>
    </lineage>
</organism>
<dbReference type="InterPro" id="IPR011701">
    <property type="entry name" value="MFS"/>
</dbReference>